<feature type="non-terminal residue" evidence="1">
    <location>
        <position position="101"/>
    </location>
</feature>
<sequence length="101" mass="12079">MKEFEIGTIYKLNREYFTVLMAFDRNWKGHDSNIPHYISIKKIGTVNLHFDEYGEGFTEWYYKTDLQLTIKQFTSLHNDYPMLIEEVSKEDVFKDALIDLS</sequence>
<dbReference type="Proteomes" id="UP001221217">
    <property type="component" value="Unassembled WGS sequence"/>
</dbReference>
<proteinExistence type="predicted"/>
<reference evidence="1 2" key="1">
    <citation type="submission" date="2022-12" db="EMBL/GenBank/DDBJ databases">
        <title>Metagenome assembled genome from gulf of manar.</title>
        <authorList>
            <person name="Kohli P."/>
            <person name="Pk S."/>
            <person name="Venkata Ramana C."/>
            <person name="Sasikala C."/>
        </authorList>
    </citation>
    <scope>NUCLEOTIDE SEQUENCE [LARGE SCALE GENOMIC DNA]</scope>
    <source>
        <strain evidence="1">JB008</strain>
    </source>
</reference>
<evidence type="ECO:0000313" key="2">
    <source>
        <dbReference type="Proteomes" id="UP001221217"/>
    </source>
</evidence>
<organism evidence="1 2">
    <name type="scientific">Candidatus Thalassospirochaeta sargassi</name>
    <dbReference type="NCBI Taxonomy" id="3119039"/>
    <lineage>
        <taxon>Bacteria</taxon>
        <taxon>Pseudomonadati</taxon>
        <taxon>Spirochaetota</taxon>
        <taxon>Spirochaetia</taxon>
        <taxon>Spirochaetales</taxon>
        <taxon>Spirochaetaceae</taxon>
        <taxon>Candidatus Thalassospirochaeta</taxon>
    </lineage>
</organism>
<evidence type="ECO:0000313" key="1">
    <source>
        <dbReference type="EMBL" id="MDC7227976.1"/>
    </source>
</evidence>
<name>A0AAJ1IL26_9SPIO</name>
<dbReference type="AlphaFoldDB" id="A0AAJ1IL26"/>
<protein>
    <submittedName>
        <fullName evidence="1">Uncharacterized protein</fullName>
    </submittedName>
</protein>
<comment type="caution">
    <text evidence="1">The sequence shown here is derived from an EMBL/GenBank/DDBJ whole genome shotgun (WGS) entry which is preliminary data.</text>
</comment>
<accession>A0AAJ1IL26</accession>
<gene>
    <name evidence="1" type="ORF">PQJ61_14520</name>
</gene>
<dbReference type="EMBL" id="JAQQAL010000037">
    <property type="protein sequence ID" value="MDC7227976.1"/>
    <property type="molecule type" value="Genomic_DNA"/>
</dbReference>